<keyword evidence="5" id="KW-1185">Reference proteome</keyword>
<feature type="domain" description="Glycosyltransferase subfamily 4-like N-terminal" evidence="3">
    <location>
        <begin position="24"/>
        <end position="216"/>
    </location>
</feature>
<dbReference type="InterPro" id="IPR028098">
    <property type="entry name" value="Glyco_trans_4-like_N"/>
</dbReference>
<protein>
    <submittedName>
        <fullName evidence="4">Glycosyltransferase</fullName>
    </submittedName>
</protein>
<dbReference type="SUPFAM" id="SSF53756">
    <property type="entry name" value="UDP-Glycosyltransferase/glycogen phosphorylase"/>
    <property type="match status" value="1"/>
</dbReference>
<evidence type="ECO:0000259" key="3">
    <source>
        <dbReference type="Pfam" id="PF13579"/>
    </source>
</evidence>
<gene>
    <name evidence="4" type="ORF">PVK37_16285</name>
</gene>
<evidence type="ECO:0000256" key="2">
    <source>
        <dbReference type="ARBA" id="ARBA00022679"/>
    </source>
</evidence>
<keyword evidence="1" id="KW-0328">Glycosyltransferase</keyword>
<evidence type="ECO:0000256" key="1">
    <source>
        <dbReference type="ARBA" id="ARBA00022676"/>
    </source>
</evidence>
<accession>A0ABY8A1I5</accession>
<dbReference type="EMBL" id="CP118615">
    <property type="protein sequence ID" value="WDZ87849.1"/>
    <property type="molecule type" value="Genomic_DNA"/>
</dbReference>
<dbReference type="Pfam" id="PF13579">
    <property type="entry name" value="Glyco_trans_4_4"/>
    <property type="match status" value="1"/>
</dbReference>
<dbReference type="Pfam" id="PF13692">
    <property type="entry name" value="Glyco_trans_1_4"/>
    <property type="match status" value="1"/>
</dbReference>
<dbReference type="RefSeq" id="WP_275034867.1">
    <property type="nucleotide sequence ID" value="NZ_CP118615.1"/>
</dbReference>
<sequence length="432" mass="47752">MRPRLLIITYFFPPSESVGARRPGELATFAVDRQWDVRVLTATTQQPESPGTGFPEHRVVRVEPVPHTAQVYSSVRRAEARSRLGRRQVLTVLGTAGREILIPDAYVNWVVPAVRRFLRTRQGWRPDVIMVTGPPASVYLVAARLARRLEVPWVADYRDLWTVGNDYWPYGRTRLRRLVDHRLERRLLRSAAVCVTISEPLAEVMRATFGIDTRVVMNGIDRRPAGLPASTDVGLVESAAATLTLAHTGRLNPGKRDPSPLLDAVALLGPQEAERVRVVFAGEDNGVARAAVERAGVAGSVTNLGEVSAEKSWHLQATADVLVLVMWNDPQDAGTVPGKFFDYLRARRPILMIGHPQGVVADLIRTRRAGVVLADPPAIADQLRTWLAEKDRLGRLPDLPASSLDGLYREDQLERYLALLAEVAATRRAPGS</sequence>
<evidence type="ECO:0000313" key="4">
    <source>
        <dbReference type="EMBL" id="WDZ87849.1"/>
    </source>
</evidence>
<organism evidence="4 5">
    <name type="scientific">Micromonospora cathayae</name>
    <dbReference type="NCBI Taxonomy" id="3028804"/>
    <lineage>
        <taxon>Bacteria</taxon>
        <taxon>Bacillati</taxon>
        <taxon>Actinomycetota</taxon>
        <taxon>Actinomycetes</taxon>
        <taxon>Micromonosporales</taxon>
        <taxon>Micromonosporaceae</taxon>
        <taxon>Micromonospora</taxon>
    </lineage>
</organism>
<evidence type="ECO:0000313" key="5">
    <source>
        <dbReference type="Proteomes" id="UP001219605"/>
    </source>
</evidence>
<keyword evidence="2" id="KW-0808">Transferase</keyword>
<reference evidence="4 5" key="1">
    <citation type="submission" date="2023-02" db="EMBL/GenBank/DDBJ databases">
        <authorList>
            <person name="Mo P."/>
        </authorList>
    </citation>
    <scope>NUCLEOTIDE SEQUENCE [LARGE SCALE GENOMIC DNA]</scope>
    <source>
        <strain evidence="4 5">HUAS 3</strain>
    </source>
</reference>
<name>A0ABY8A1I5_9ACTN</name>
<dbReference type="Gene3D" id="3.40.50.2000">
    <property type="entry name" value="Glycogen Phosphorylase B"/>
    <property type="match status" value="2"/>
</dbReference>
<proteinExistence type="predicted"/>
<dbReference type="Proteomes" id="UP001219605">
    <property type="component" value="Chromosome"/>
</dbReference>